<dbReference type="Proteomes" id="UP000053660">
    <property type="component" value="Unassembled WGS sequence"/>
</dbReference>
<feature type="signal peptide" evidence="1">
    <location>
        <begin position="1"/>
        <end position="20"/>
    </location>
</feature>
<proteinExistence type="predicted"/>
<keyword evidence="3" id="KW-1185">Reference proteome</keyword>
<evidence type="ECO:0000256" key="1">
    <source>
        <dbReference type="SAM" id="SignalP"/>
    </source>
</evidence>
<dbReference type="AlphaFoldDB" id="A0A0B1SCC3"/>
<reference evidence="2 3" key="1">
    <citation type="submission" date="2014-03" db="EMBL/GenBank/DDBJ databases">
        <title>Draft genome of the hookworm Oesophagostomum dentatum.</title>
        <authorList>
            <person name="Mitreva M."/>
        </authorList>
    </citation>
    <scope>NUCLEOTIDE SEQUENCE [LARGE SCALE GENOMIC DNA]</scope>
    <source>
        <strain evidence="2 3">OD-Hann</strain>
    </source>
</reference>
<protein>
    <submittedName>
        <fullName evidence="2">Uncharacterized protein</fullName>
    </submittedName>
</protein>
<dbReference type="EMBL" id="KN588458">
    <property type="protein sequence ID" value="KHJ81536.1"/>
    <property type="molecule type" value="Genomic_DNA"/>
</dbReference>
<evidence type="ECO:0000313" key="2">
    <source>
        <dbReference type="EMBL" id="KHJ81536.1"/>
    </source>
</evidence>
<gene>
    <name evidence="2" type="ORF">OESDEN_18778</name>
</gene>
<evidence type="ECO:0000313" key="3">
    <source>
        <dbReference type="Proteomes" id="UP000053660"/>
    </source>
</evidence>
<feature type="chain" id="PRO_5002061486" evidence="1">
    <location>
        <begin position="21"/>
        <end position="50"/>
    </location>
</feature>
<name>A0A0B1SCC3_OESDE</name>
<organism evidence="2 3">
    <name type="scientific">Oesophagostomum dentatum</name>
    <name type="common">Nodular worm</name>
    <dbReference type="NCBI Taxonomy" id="61180"/>
    <lineage>
        <taxon>Eukaryota</taxon>
        <taxon>Metazoa</taxon>
        <taxon>Ecdysozoa</taxon>
        <taxon>Nematoda</taxon>
        <taxon>Chromadorea</taxon>
        <taxon>Rhabditida</taxon>
        <taxon>Rhabditina</taxon>
        <taxon>Rhabditomorpha</taxon>
        <taxon>Strongyloidea</taxon>
        <taxon>Strongylidae</taxon>
        <taxon>Oesophagostomum</taxon>
    </lineage>
</organism>
<keyword evidence="1" id="KW-0732">Signal</keyword>
<sequence length="50" mass="5769">MKRCMAGPSVNWILSTTTWTLLVSQETCKKQDDMACIMEFLMSRTQQTHS</sequence>
<accession>A0A0B1SCC3</accession>